<protein>
    <submittedName>
        <fullName evidence="2">Uncharacterized protein</fullName>
    </submittedName>
</protein>
<evidence type="ECO:0000256" key="1">
    <source>
        <dbReference type="SAM" id="MobiDB-lite"/>
    </source>
</evidence>
<gene>
    <name evidence="2" type="ORF">PS925_01940</name>
</gene>
<accession>A0A5E7TFN1</accession>
<dbReference type="RefSeq" id="WP_150793406.1">
    <property type="nucleotide sequence ID" value="NZ_CABVJG010000005.1"/>
</dbReference>
<organism evidence="2 3">
    <name type="scientific">Pseudomonas fluorescens</name>
    <dbReference type="NCBI Taxonomy" id="294"/>
    <lineage>
        <taxon>Bacteria</taxon>
        <taxon>Pseudomonadati</taxon>
        <taxon>Pseudomonadota</taxon>
        <taxon>Gammaproteobacteria</taxon>
        <taxon>Pseudomonadales</taxon>
        <taxon>Pseudomonadaceae</taxon>
        <taxon>Pseudomonas</taxon>
    </lineage>
</organism>
<feature type="compositionally biased region" description="Basic and acidic residues" evidence="1">
    <location>
        <begin position="1"/>
        <end position="10"/>
    </location>
</feature>
<evidence type="ECO:0000313" key="3">
    <source>
        <dbReference type="Proteomes" id="UP000412311"/>
    </source>
</evidence>
<name>A0A5E7TFN1_PSEFL</name>
<feature type="region of interest" description="Disordered" evidence="1">
    <location>
        <begin position="1"/>
        <end position="22"/>
    </location>
</feature>
<dbReference type="AlphaFoldDB" id="A0A5E7TFN1"/>
<dbReference type="Proteomes" id="UP000412311">
    <property type="component" value="Unassembled WGS sequence"/>
</dbReference>
<sequence>MDVKTLEKPRIAGMSQPVPGPENADAGLPLALTYLYPEGVKVFIEPATTAQDNDVYAVRLNGERVAEKTIATGEATQRVIVYVAADKWKSPLNVLDYGIERDGVELEASAPLTVIYHDKRPGNVDRFPEEEGHSELVFEVAPDALDEGVDAERARTGVSISVTYPIMRAFDTIVVYCNGKTFSHVVSEEAADQQRPIQMTIDEATFRAAGDSAHFEVRYTVFDRVGNSPDVNSPNSASQYLYVNLNGTWYDPPILSENPDDPDDDASSVELEKLAGEPAIAQIYVSRSWLRDDEIRLTGRFYAKDGALLEHLTLTEKVKNAPFSYSIPVPYAAFAAAAKGHAVFSYQRVSQGVELDRSYVLKTSITGEPAATLLPPALVGSGYLIDPLDLPNGVTARVEYLEDQPGDKARLLVQGITGPGSPVFVPSAFNKNHRANFLIESSVLAASHGKTIQLSWELLRGAAPQPSAHRDVVIKRIEDRDRRLPTPDIPQASNGILDLGDFTGGAQAQCAVWPLMAERQLRWFRLHGTDINGDSYTIVLAEAAPVTAPEKDSGLDNALPRSELQKLKPGTSVRMELKVAYDGLNDETTAVVFNSPTFTVLNSPATLMEDFTGVPNQTARQGAIMETPTMQITFKSGDGECAIMPRSDIGQSFPGRIDGQVLSIGRDAFGEAAQVVEIKLKNACSRISFFHLSVNYEDSTVAYYTSNGELLGRQALGSSYGTPVNVVFDAPGIARLEFHSPRPDWFSIDSFKVDA</sequence>
<evidence type="ECO:0000313" key="2">
    <source>
        <dbReference type="EMBL" id="VVP97080.1"/>
    </source>
</evidence>
<reference evidence="2 3" key="1">
    <citation type="submission" date="2019-09" db="EMBL/GenBank/DDBJ databases">
        <authorList>
            <person name="Chandra G."/>
            <person name="Truman W A."/>
        </authorList>
    </citation>
    <scope>NUCLEOTIDE SEQUENCE [LARGE SCALE GENOMIC DNA]</scope>
    <source>
        <strain evidence="2">PS925</strain>
    </source>
</reference>
<dbReference type="EMBL" id="CABVJG010000005">
    <property type="protein sequence ID" value="VVP97080.1"/>
    <property type="molecule type" value="Genomic_DNA"/>
</dbReference>
<proteinExistence type="predicted"/>